<dbReference type="Gene3D" id="3.40.50.2000">
    <property type="entry name" value="Glycogen Phosphorylase B"/>
    <property type="match status" value="2"/>
</dbReference>
<dbReference type="PANTHER" id="PTHR45947">
    <property type="entry name" value="SULFOQUINOVOSYL TRANSFERASE SQD2"/>
    <property type="match status" value="1"/>
</dbReference>
<feature type="domain" description="Glycosyltransferase subfamily 4-like N-terminal" evidence="2">
    <location>
        <begin position="13"/>
        <end position="166"/>
    </location>
</feature>
<dbReference type="InterPro" id="IPR028098">
    <property type="entry name" value="Glyco_trans_4-like_N"/>
</dbReference>
<reference evidence="3 4" key="1">
    <citation type="journal article" date="2015" name="Genome Announc.">
        <title>Expanding the biotechnology potential of lactobacilli through comparative genomics of 213 strains and associated genera.</title>
        <authorList>
            <person name="Sun Z."/>
            <person name="Harris H.M."/>
            <person name="McCann A."/>
            <person name="Guo C."/>
            <person name="Argimon S."/>
            <person name="Zhang W."/>
            <person name="Yang X."/>
            <person name="Jeffery I.B."/>
            <person name="Cooney J.C."/>
            <person name="Kagawa T.F."/>
            <person name="Liu W."/>
            <person name="Song Y."/>
            <person name="Salvetti E."/>
            <person name="Wrobel A."/>
            <person name="Rasinkangas P."/>
            <person name="Parkhill J."/>
            <person name="Rea M.C."/>
            <person name="O'Sullivan O."/>
            <person name="Ritari J."/>
            <person name="Douillard F.P."/>
            <person name="Paul Ross R."/>
            <person name="Yang R."/>
            <person name="Briner A.E."/>
            <person name="Felis G.E."/>
            <person name="de Vos W.M."/>
            <person name="Barrangou R."/>
            <person name="Klaenhammer T.R."/>
            <person name="Caufield P.W."/>
            <person name="Cui Y."/>
            <person name="Zhang H."/>
            <person name="O'Toole P.W."/>
        </authorList>
    </citation>
    <scope>NUCLEOTIDE SEQUENCE [LARGE SCALE GENOMIC DNA]</scope>
    <source>
        <strain evidence="3 4">DSM 18001</strain>
    </source>
</reference>
<dbReference type="PANTHER" id="PTHR45947:SF3">
    <property type="entry name" value="SULFOQUINOVOSYL TRANSFERASE SQD2"/>
    <property type="match status" value="1"/>
</dbReference>
<evidence type="ECO:0000259" key="1">
    <source>
        <dbReference type="Pfam" id="PF00534"/>
    </source>
</evidence>
<evidence type="ECO:0000259" key="2">
    <source>
        <dbReference type="Pfam" id="PF13439"/>
    </source>
</evidence>
<name>A0A0R2L775_9LACO</name>
<dbReference type="AlphaFoldDB" id="A0A0R2L775"/>
<dbReference type="GO" id="GO:0016757">
    <property type="term" value="F:glycosyltransferase activity"/>
    <property type="evidence" value="ECO:0007669"/>
    <property type="project" value="InterPro"/>
</dbReference>
<dbReference type="PATRIC" id="fig|331679.3.peg.1020"/>
<comment type="caution">
    <text evidence="3">The sequence shown here is derived from an EMBL/GenBank/DDBJ whole genome shotgun (WGS) entry which is preliminary data.</text>
</comment>
<keyword evidence="4" id="KW-1185">Reference proteome</keyword>
<protein>
    <submittedName>
        <fullName evidence="3">Glycosyl transferase 4</fullName>
    </submittedName>
</protein>
<sequence>MKVALIAGKMVGGGVESVLMNLNKFIDKDRFEVDILVDEDSKVVPEKEIEESGVKLIYVPPYQSIITYLCALRKLFLENNYDIVHANISTLNVFPLAVAYLCRVRVRIYHNHNLISPNAGKLKNFTKWILSIFANVFPNYRVAPTFKTGKWVFKNKKFSVIENGIESKKFIFSEENRKNIRSKLKVDEDTILLGSFGRMVQSKNILFIVKVLEYLMINDASKYKLLLIGSGPNKDDLKQYVRSHPRLTKNVIFIPSQKNISKYYSALDVYLFPSTAEAFGIAAIEAQTNGLATLVSDGVPDESKVSDVLFKKFDSYNVEVWGKYILKMKNFNMNFRKQMSLEMENMVFNSKDMVNEIEELYIKAYEERG</sequence>
<keyword evidence="3" id="KW-0808">Transferase</keyword>
<dbReference type="RefSeq" id="WP_236696812.1">
    <property type="nucleotide sequence ID" value="NZ_JQBX01000003.1"/>
</dbReference>
<dbReference type="Pfam" id="PF00534">
    <property type="entry name" value="Glycos_transf_1"/>
    <property type="match status" value="1"/>
</dbReference>
<dbReference type="EMBL" id="JQBX01000003">
    <property type="protein sequence ID" value="KRN94733.1"/>
    <property type="molecule type" value="Genomic_DNA"/>
</dbReference>
<organism evidence="3 4">
    <name type="scientific">Pediococcus stilesii</name>
    <dbReference type="NCBI Taxonomy" id="331679"/>
    <lineage>
        <taxon>Bacteria</taxon>
        <taxon>Bacillati</taxon>
        <taxon>Bacillota</taxon>
        <taxon>Bacilli</taxon>
        <taxon>Lactobacillales</taxon>
        <taxon>Lactobacillaceae</taxon>
        <taxon>Pediococcus</taxon>
    </lineage>
</organism>
<dbReference type="Pfam" id="PF13439">
    <property type="entry name" value="Glyco_transf_4"/>
    <property type="match status" value="1"/>
</dbReference>
<dbReference type="SUPFAM" id="SSF53756">
    <property type="entry name" value="UDP-Glycosyltransferase/glycogen phosphorylase"/>
    <property type="match status" value="1"/>
</dbReference>
<evidence type="ECO:0000313" key="3">
    <source>
        <dbReference type="EMBL" id="KRN94733.1"/>
    </source>
</evidence>
<dbReference type="STRING" id="331679.IV81_GL001009"/>
<dbReference type="InterPro" id="IPR001296">
    <property type="entry name" value="Glyco_trans_1"/>
</dbReference>
<accession>A0A0R2L775</accession>
<proteinExistence type="predicted"/>
<dbReference type="Proteomes" id="UP000051859">
    <property type="component" value="Unassembled WGS sequence"/>
</dbReference>
<gene>
    <name evidence="3" type="ORF">IV81_GL001009</name>
</gene>
<feature type="domain" description="Glycosyl transferase family 1" evidence="1">
    <location>
        <begin position="177"/>
        <end position="300"/>
    </location>
</feature>
<dbReference type="InterPro" id="IPR050194">
    <property type="entry name" value="Glycosyltransferase_grp1"/>
</dbReference>
<evidence type="ECO:0000313" key="4">
    <source>
        <dbReference type="Proteomes" id="UP000051859"/>
    </source>
</evidence>